<evidence type="ECO:0000313" key="2">
    <source>
        <dbReference type="Proteomes" id="UP001500353"/>
    </source>
</evidence>
<dbReference type="Proteomes" id="UP001500353">
    <property type="component" value="Unassembled WGS sequence"/>
</dbReference>
<name>A0ABP9MYC8_9FLAO</name>
<gene>
    <name evidence="1" type="ORF">GCM10023210_42120</name>
</gene>
<evidence type="ECO:0000313" key="1">
    <source>
        <dbReference type="EMBL" id="GAA5101815.1"/>
    </source>
</evidence>
<keyword evidence="2" id="KW-1185">Reference proteome</keyword>
<organism evidence="1 2">
    <name type="scientific">Chryseobacterium ginsengisoli</name>
    <dbReference type="NCBI Taxonomy" id="363853"/>
    <lineage>
        <taxon>Bacteria</taxon>
        <taxon>Pseudomonadati</taxon>
        <taxon>Bacteroidota</taxon>
        <taxon>Flavobacteriia</taxon>
        <taxon>Flavobacteriales</taxon>
        <taxon>Weeksellaceae</taxon>
        <taxon>Chryseobacterium group</taxon>
        <taxon>Chryseobacterium</taxon>
    </lineage>
</organism>
<reference evidence="2" key="1">
    <citation type="journal article" date="2019" name="Int. J. Syst. Evol. Microbiol.">
        <title>The Global Catalogue of Microorganisms (GCM) 10K type strain sequencing project: providing services to taxonomists for standard genome sequencing and annotation.</title>
        <authorList>
            <consortium name="The Broad Institute Genomics Platform"/>
            <consortium name="The Broad Institute Genome Sequencing Center for Infectious Disease"/>
            <person name="Wu L."/>
            <person name="Ma J."/>
        </authorList>
    </citation>
    <scope>NUCLEOTIDE SEQUENCE [LARGE SCALE GENOMIC DNA]</scope>
    <source>
        <strain evidence="2">JCM 18019</strain>
    </source>
</reference>
<protein>
    <recommendedName>
        <fullName evidence="3">Sugar-binding protein</fullName>
    </recommendedName>
</protein>
<comment type="caution">
    <text evidence="1">The sequence shown here is derived from an EMBL/GenBank/DDBJ whole genome shotgun (WGS) entry which is preliminary data.</text>
</comment>
<sequence length="256" mass="30819">MIGCNVKSFKTTCLESSKTISEVKYKYIPEGYSPAIIEKIYGRLEDLQKVFSVRNFKQNKIDFNCNENVLYDDKNDIFYAQGKNDERKFYYLYSDDIYEKKLSYKGTQNIKDIKRINLNDPKKYLLLYNKEYEKDDNYEVTYNYYGSGTGHVYTFHQRGNEFDEYTYEYEKDNNFIAYKNGALWKESSTFYEDGIEESTITQHIISESYQFDRKNRPFLKESRFTDHDKTCNCKEGYVTKIEFWLNNKCQQEYILE</sequence>
<evidence type="ECO:0008006" key="3">
    <source>
        <dbReference type="Google" id="ProtNLM"/>
    </source>
</evidence>
<proteinExistence type="predicted"/>
<accession>A0ABP9MYC8</accession>
<dbReference type="EMBL" id="BAABHX010000010">
    <property type="protein sequence ID" value="GAA5101815.1"/>
    <property type="molecule type" value="Genomic_DNA"/>
</dbReference>